<dbReference type="InterPro" id="IPR042047">
    <property type="entry name" value="SleB_dom1"/>
</dbReference>
<dbReference type="Pfam" id="PF07486">
    <property type="entry name" value="Hydrolase_2"/>
    <property type="match status" value="1"/>
</dbReference>
<dbReference type="GO" id="GO:0016787">
    <property type="term" value="F:hydrolase activity"/>
    <property type="evidence" value="ECO:0007669"/>
    <property type="project" value="UniProtKB-KW"/>
</dbReference>
<dbReference type="InterPro" id="IPR011105">
    <property type="entry name" value="Cell_wall_hydrolase_SleB"/>
</dbReference>
<keyword evidence="3" id="KW-1185">Reference proteome</keyword>
<evidence type="ECO:0000259" key="1">
    <source>
        <dbReference type="Pfam" id="PF07486"/>
    </source>
</evidence>
<evidence type="ECO:0000313" key="2">
    <source>
        <dbReference type="EMBL" id="MBB3985644.1"/>
    </source>
</evidence>
<comment type="caution">
    <text evidence="2">The sequence shown here is derived from an EMBL/GenBank/DDBJ whole genome shotgun (WGS) entry which is preliminary data.</text>
</comment>
<dbReference type="Proteomes" id="UP000541426">
    <property type="component" value="Unassembled WGS sequence"/>
</dbReference>
<gene>
    <name evidence="2" type="ORF">GGQ68_001977</name>
</gene>
<name>A0A7W6DN63_9RHOB</name>
<dbReference type="AlphaFoldDB" id="A0A7W6DN63"/>
<keyword evidence="2" id="KW-0378">Hydrolase</keyword>
<dbReference type="EMBL" id="JACIEJ010000004">
    <property type="protein sequence ID" value="MBB3985644.1"/>
    <property type="molecule type" value="Genomic_DNA"/>
</dbReference>
<organism evidence="2 3">
    <name type="scientific">Sagittula marina</name>
    <dbReference type="NCBI Taxonomy" id="943940"/>
    <lineage>
        <taxon>Bacteria</taxon>
        <taxon>Pseudomonadati</taxon>
        <taxon>Pseudomonadota</taxon>
        <taxon>Alphaproteobacteria</taxon>
        <taxon>Rhodobacterales</taxon>
        <taxon>Roseobacteraceae</taxon>
        <taxon>Sagittula</taxon>
    </lineage>
</organism>
<protein>
    <submittedName>
        <fullName evidence="2">Spore germination cell wall hydrolase CwlJ-like protein</fullName>
    </submittedName>
</protein>
<accession>A0A7W6DN63</accession>
<proteinExistence type="predicted"/>
<reference evidence="2 3" key="1">
    <citation type="submission" date="2020-08" db="EMBL/GenBank/DDBJ databases">
        <title>Genomic Encyclopedia of Type Strains, Phase IV (KMG-IV): sequencing the most valuable type-strain genomes for metagenomic binning, comparative biology and taxonomic classification.</title>
        <authorList>
            <person name="Goeker M."/>
        </authorList>
    </citation>
    <scope>NUCLEOTIDE SEQUENCE [LARGE SCALE GENOMIC DNA]</scope>
    <source>
        <strain evidence="2 3">DSM 102235</strain>
    </source>
</reference>
<dbReference type="Gene3D" id="1.10.10.2520">
    <property type="entry name" value="Cell wall hydrolase SleB, domain 1"/>
    <property type="match status" value="1"/>
</dbReference>
<feature type="domain" description="Cell wall hydrolase SleB" evidence="1">
    <location>
        <begin position="140"/>
        <end position="249"/>
    </location>
</feature>
<sequence length="253" mass="27721">MGHALRGPVALRNCLISVGNAPFRLANARIETIDFIFRERPMIQALTRALCLLAAVTTTALPAMADQVRRAQTLVALETRALSRTQSSHLKSLVTPIPASAIMGAGRIRYDRAWLTTQPIARGGAEWECLAEALYFEARGETVKGLFAVAEVIMNRVSSPRFPSSVCGVVNQGTGRKYACQFTYTCDGHPENIHEPASWARVGKVAKVMLSGAPRPLTKGATYYHTNAVRPKWSSAFIRTASIGDHLFYHNPR</sequence>
<evidence type="ECO:0000313" key="3">
    <source>
        <dbReference type="Proteomes" id="UP000541426"/>
    </source>
</evidence>